<name>N1MLQ0_9SPHN</name>
<evidence type="ECO:0000313" key="2">
    <source>
        <dbReference type="EMBL" id="CCW16542.1"/>
    </source>
</evidence>
<proteinExistence type="predicted"/>
<comment type="caution">
    <text evidence="2">The sequence shown here is derived from an EMBL/GenBank/DDBJ whole genome shotgun (WGS) entry which is preliminary data.</text>
</comment>
<evidence type="ECO:0000313" key="3">
    <source>
        <dbReference type="Proteomes" id="UP000013201"/>
    </source>
</evidence>
<keyword evidence="3" id="KW-1185">Reference proteome</keyword>
<reference evidence="3" key="2">
    <citation type="submission" date="2013-04" db="EMBL/GenBank/DDBJ databases">
        <title>Bisphenol A degrading Sphingobium sp. strain BiD32.</title>
        <authorList>
            <person name="Nielsen J.L."/>
            <person name="Zhou N.A."/>
            <person name="Kjeldal H."/>
        </authorList>
    </citation>
    <scope>NUCLEOTIDE SEQUENCE [LARGE SCALE GENOMIC DNA]</scope>
    <source>
        <strain evidence="3">BiD32</strain>
    </source>
</reference>
<protein>
    <submittedName>
        <fullName evidence="2">Uncharacterized protein</fullName>
    </submittedName>
</protein>
<dbReference type="AlphaFoldDB" id="N1MLQ0"/>
<gene>
    <name evidence="2" type="ORF">EBBID32_8780</name>
</gene>
<accession>N1MLQ0</accession>
<reference evidence="2 3" key="1">
    <citation type="submission" date="2013-03" db="EMBL/GenBank/DDBJ databases">
        <authorList>
            <person name="Le V."/>
        </authorList>
    </citation>
    <scope>NUCLEOTIDE SEQUENCE [LARGE SCALE GENOMIC DNA]</scope>
    <source>
        <strain evidence="2 3">BiD32</strain>
    </source>
</reference>
<sequence length="52" mass="5506">MMEPSGVLPAAIDGDRCRPTAAVDGSWKAPRPPAFRSAWLPADPARQKASAM</sequence>
<dbReference type="EMBL" id="CAVK010000042">
    <property type="protein sequence ID" value="CCW16542.1"/>
    <property type="molecule type" value="Genomic_DNA"/>
</dbReference>
<organism evidence="2 3">
    <name type="scientific">Sphingobium indicum BiD32</name>
    <dbReference type="NCBI Taxonomy" id="1301087"/>
    <lineage>
        <taxon>Bacteria</taxon>
        <taxon>Pseudomonadati</taxon>
        <taxon>Pseudomonadota</taxon>
        <taxon>Alphaproteobacteria</taxon>
        <taxon>Sphingomonadales</taxon>
        <taxon>Sphingomonadaceae</taxon>
        <taxon>Sphingobium</taxon>
    </lineage>
</organism>
<evidence type="ECO:0000256" key="1">
    <source>
        <dbReference type="SAM" id="MobiDB-lite"/>
    </source>
</evidence>
<dbReference type="Proteomes" id="UP000013201">
    <property type="component" value="Unassembled WGS sequence"/>
</dbReference>
<feature type="region of interest" description="Disordered" evidence="1">
    <location>
        <begin position="1"/>
        <end position="52"/>
    </location>
</feature>